<evidence type="ECO:0000313" key="4">
    <source>
        <dbReference type="EMBL" id="EMR63084.1"/>
    </source>
</evidence>
<dbReference type="eggNOG" id="KOG3933">
    <property type="taxonomic scope" value="Eukaryota"/>
</dbReference>
<sequence>MASTVQPLRVCLRACRRTPNPQRSFVAATAAPPIRLQTPATAAAATARRAFSTTQQRPAPEEEEEDETADERNLTAGELRAIEKLKIRWDKMSPAVQQNMDRTMNMVEAEAREAVAAPRMGFKSKKFWNEDEEDSDLITDEQNEDMFDEDDIMSMAHGKFEEFREYREYARLAAWEMPLLSKLARPFEPPSADEPLRFRYTTYMGEFHPAENKVVVEFCPKDLPLDEAQQLKLKKLLGPRYNPETDIAKMSCEQFEHQAQNKRYLGDVINSLVDKAKDPTDMFEDVPLDTRHHTFKVKPKFPKEWRMTEERRQFIEETRQKALLADKAKEEQGVLVDGSARIQQFLEKPAFEPQLATQRVTSPASRPARML</sequence>
<comment type="subcellular location">
    <subcellularLocation>
        <location evidence="1">Mitochondrion</location>
    </subcellularLocation>
</comment>
<keyword evidence="1" id="KW-0496">Mitochondrion</keyword>
<dbReference type="HOGENOM" id="CLU_051514_0_0_1"/>
<comment type="similarity">
    <text evidence="1">Belongs to the mitochondrion-specific ribosomal protein mS35 family.</text>
</comment>
<evidence type="ECO:0000313" key="5">
    <source>
        <dbReference type="Proteomes" id="UP000012174"/>
    </source>
</evidence>
<proteinExistence type="inferred from homology"/>
<dbReference type="AlphaFoldDB" id="M7SAB0"/>
<dbReference type="OrthoDB" id="283424at2759"/>
<name>M7SAB0_EUTLA</name>
<keyword evidence="1" id="KW-0687">Ribonucleoprotein</keyword>
<dbReference type="GO" id="GO:0032543">
    <property type="term" value="P:mitochondrial translation"/>
    <property type="evidence" value="ECO:0007669"/>
    <property type="project" value="UniProtKB-UniRule"/>
</dbReference>
<comment type="function">
    <text evidence="1">Component of the mitochondrial ribosome (mitoribosome), a dedicated translation machinery responsible for the synthesis of mitochondrial genome-encoded proteins, including at least some of the essential transmembrane subunits of the mitochondrial respiratory chain. The mitoribosomes are attached to the mitochondrial inner membrane and translation products are cotranslationally integrated into the membrane.</text>
</comment>
<dbReference type="EMBL" id="KB707280">
    <property type="protein sequence ID" value="EMR63084.1"/>
    <property type="molecule type" value="Genomic_DNA"/>
</dbReference>
<dbReference type="Pfam" id="PF10213">
    <property type="entry name" value="MRP-S28"/>
    <property type="match status" value="1"/>
</dbReference>
<dbReference type="GO" id="GO:0003735">
    <property type="term" value="F:structural constituent of ribosome"/>
    <property type="evidence" value="ECO:0007669"/>
    <property type="project" value="UniProtKB-UniRule"/>
</dbReference>
<keyword evidence="5" id="KW-1185">Reference proteome</keyword>
<dbReference type="KEGG" id="ela:UCREL1_9976"/>
<keyword evidence="1" id="KW-0689">Ribosomal protein</keyword>
<dbReference type="STRING" id="1287681.M7SAB0"/>
<evidence type="ECO:0000256" key="1">
    <source>
        <dbReference type="PIRNR" id="PIRNR036995"/>
    </source>
</evidence>
<feature type="compositionally biased region" description="Low complexity" evidence="2">
    <location>
        <begin position="41"/>
        <end position="58"/>
    </location>
</feature>
<dbReference type="Proteomes" id="UP000012174">
    <property type="component" value="Unassembled WGS sequence"/>
</dbReference>
<evidence type="ECO:0000256" key="2">
    <source>
        <dbReference type="SAM" id="MobiDB-lite"/>
    </source>
</evidence>
<dbReference type="InterPro" id="IPR039848">
    <property type="entry name" value="Ribosomal_mS35_mt"/>
</dbReference>
<dbReference type="GO" id="GO:0005763">
    <property type="term" value="C:mitochondrial small ribosomal subunit"/>
    <property type="evidence" value="ECO:0007669"/>
    <property type="project" value="UniProtKB-UniRule"/>
</dbReference>
<protein>
    <recommendedName>
        <fullName evidence="1">Small ribosomal subunit protein mS35</fullName>
    </recommendedName>
    <alternativeName>
        <fullName evidence="1">37S ribosomal protein S24, mitochondrial</fullName>
    </alternativeName>
</protein>
<reference evidence="5" key="1">
    <citation type="journal article" date="2013" name="Genome Announc.">
        <title>Draft genome sequence of the grapevine dieback fungus Eutypa lata UCR-EL1.</title>
        <authorList>
            <person name="Blanco-Ulate B."/>
            <person name="Rolshausen P.E."/>
            <person name="Cantu D."/>
        </authorList>
    </citation>
    <scope>NUCLEOTIDE SEQUENCE [LARGE SCALE GENOMIC DNA]</scope>
    <source>
        <strain evidence="5">UCR-EL1</strain>
    </source>
</reference>
<dbReference type="PANTHER" id="PTHR13490">
    <property type="entry name" value="MITOCHONDRIAL 28S RIBOSOMAL PROTEIN S28"/>
    <property type="match status" value="1"/>
</dbReference>
<dbReference type="OMA" id="CEKFEHQ"/>
<organism evidence="4 5">
    <name type="scientific">Eutypa lata (strain UCR-EL1)</name>
    <name type="common">Grapevine dieback disease fungus</name>
    <name type="synonym">Eutypa armeniacae</name>
    <dbReference type="NCBI Taxonomy" id="1287681"/>
    <lineage>
        <taxon>Eukaryota</taxon>
        <taxon>Fungi</taxon>
        <taxon>Dikarya</taxon>
        <taxon>Ascomycota</taxon>
        <taxon>Pezizomycotina</taxon>
        <taxon>Sordariomycetes</taxon>
        <taxon>Xylariomycetidae</taxon>
        <taxon>Xylariales</taxon>
        <taxon>Diatrypaceae</taxon>
        <taxon>Eutypa</taxon>
    </lineage>
</organism>
<dbReference type="InterPro" id="IPR019349">
    <property type="entry name" value="Ribosomal_mS35_mit"/>
</dbReference>
<dbReference type="PANTHER" id="PTHR13490:SF0">
    <property type="entry name" value="SMALL RIBOSOMAL SUBUNIT PROTEIN MS35"/>
    <property type="match status" value="1"/>
</dbReference>
<feature type="region of interest" description="Disordered" evidence="2">
    <location>
        <begin position="41"/>
        <end position="74"/>
    </location>
</feature>
<gene>
    <name evidence="4" type="ORF">UCREL1_9976</name>
</gene>
<dbReference type="InterPro" id="IPR017081">
    <property type="entry name" value="Ribosomal_mS35"/>
</dbReference>
<dbReference type="PIRSF" id="PIRSF036995">
    <property type="entry name" value="RSM24"/>
    <property type="match status" value="1"/>
</dbReference>
<accession>M7SAB0</accession>
<evidence type="ECO:0000259" key="3">
    <source>
        <dbReference type="Pfam" id="PF10213"/>
    </source>
</evidence>
<feature type="domain" description="Small ribosomal subunit protein mS35 mitochondrial conserved" evidence="3">
    <location>
        <begin position="186"/>
        <end position="305"/>
    </location>
</feature>